<keyword evidence="10" id="KW-1185">Reference proteome</keyword>
<dbReference type="PANTHER" id="PTHR46018">
    <property type="entry name" value="ZINC PHOSPHODIESTERASE ELAC PROTEIN 1"/>
    <property type="match status" value="1"/>
</dbReference>
<dbReference type="Gene3D" id="3.60.15.10">
    <property type="entry name" value="Ribonuclease Z/Hydroxyacylglutathione hydrolase-like"/>
    <property type="match status" value="1"/>
</dbReference>
<comment type="caution">
    <text evidence="9">The sequence shown here is derived from an EMBL/GenBank/DDBJ whole genome shotgun (WGS) entry which is preliminary data.</text>
</comment>
<organism evidence="9 10">
    <name type="scientific">Metabacillus malikii</name>
    <dbReference type="NCBI Taxonomy" id="1504265"/>
    <lineage>
        <taxon>Bacteria</taxon>
        <taxon>Bacillati</taxon>
        <taxon>Bacillota</taxon>
        <taxon>Bacilli</taxon>
        <taxon>Bacillales</taxon>
        <taxon>Bacillaceae</taxon>
        <taxon>Metabacillus</taxon>
    </lineage>
</organism>
<evidence type="ECO:0000256" key="6">
    <source>
        <dbReference type="ARBA" id="ARBA00022801"/>
    </source>
</evidence>
<comment type="function">
    <text evidence="8">Zinc phosphodiesterase, which displays some tRNA 3'-processing endonuclease activity. Probably involved in tRNA maturation, by removing a 3'-trailer from precursor tRNA.</text>
</comment>
<comment type="subunit">
    <text evidence="1 8">Homodimer.</text>
</comment>
<gene>
    <name evidence="8" type="primary">rnz</name>
    <name evidence="9" type="ORF">J2S19_003167</name>
</gene>
<protein>
    <recommendedName>
        <fullName evidence="8">Ribonuclease Z</fullName>
        <shortName evidence="8">RNase Z</shortName>
        <ecNumber evidence="8">3.1.26.11</ecNumber>
    </recommendedName>
    <alternativeName>
        <fullName evidence="8">tRNA 3 endonuclease</fullName>
    </alternativeName>
    <alternativeName>
        <fullName evidence="8">tRNase Z</fullName>
    </alternativeName>
</protein>
<keyword evidence="7 8" id="KW-0862">Zinc</keyword>
<dbReference type="Pfam" id="PF23023">
    <property type="entry name" value="Anti-Pycsar_Apyc1"/>
    <property type="match status" value="1"/>
</dbReference>
<dbReference type="GO" id="GO:0042781">
    <property type="term" value="F:3'-tRNA processing endoribonuclease activity"/>
    <property type="evidence" value="ECO:0007669"/>
    <property type="project" value="UniProtKB-EC"/>
</dbReference>
<keyword evidence="4 8" id="KW-0479">Metal-binding</keyword>
<dbReference type="InterPro" id="IPR036866">
    <property type="entry name" value="RibonucZ/Hydroxyglut_hydro"/>
</dbReference>
<keyword evidence="3 8" id="KW-0540">Nuclease</keyword>
<dbReference type="PANTHER" id="PTHR46018:SF2">
    <property type="entry name" value="ZINC PHOSPHODIESTERASE ELAC PROTEIN 1"/>
    <property type="match status" value="1"/>
</dbReference>
<dbReference type="NCBIfam" id="NF000801">
    <property type="entry name" value="PRK00055.1-3"/>
    <property type="match status" value="1"/>
</dbReference>
<dbReference type="RefSeq" id="WP_307343591.1">
    <property type="nucleotide sequence ID" value="NZ_JAUSUD010000016.1"/>
</dbReference>
<feature type="binding site" evidence="8">
    <location>
        <position position="68"/>
    </location>
    <ligand>
        <name>Zn(2+)</name>
        <dbReference type="ChEBI" id="CHEBI:29105"/>
        <label>2</label>
        <note>catalytic</note>
    </ligand>
</feature>
<dbReference type="Proteomes" id="UP001234495">
    <property type="component" value="Unassembled WGS sequence"/>
</dbReference>
<feature type="binding site" evidence="8">
    <location>
        <position position="212"/>
    </location>
    <ligand>
        <name>Zn(2+)</name>
        <dbReference type="ChEBI" id="CHEBI:29105"/>
        <label>2</label>
        <note>catalytic</note>
    </ligand>
</feature>
<dbReference type="NCBIfam" id="TIGR02651">
    <property type="entry name" value="RNase_Z"/>
    <property type="match status" value="1"/>
</dbReference>
<evidence type="ECO:0000313" key="10">
    <source>
        <dbReference type="Proteomes" id="UP001234495"/>
    </source>
</evidence>
<comment type="catalytic activity">
    <reaction evidence="8">
        <text>Endonucleolytic cleavage of RNA, removing extra 3' nucleotides from tRNA precursor, generating 3' termini of tRNAs. A 3'-hydroxy group is left at the tRNA terminus and a 5'-phosphoryl group is left at the trailer molecule.</text>
        <dbReference type="EC" id="3.1.26.11"/>
    </reaction>
</comment>
<dbReference type="EMBL" id="JAUSUD010000016">
    <property type="protein sequence ID" value="MDQ0231882.1"/>
    <property type="molecule type" value="Genomic_DNA"/>
</dbReference>
<evidence type="ECO:0000256" key="7">
    <source>
        <dbReference type="ARBA" id="ARBA00022833"/>
    </source>
</evidence>
<comment type="similarity">
    <text evidence="8">Belongs to the RNase Z family.</text>
</comment>
<dbReference type="SUPFAM" id="SSF56281">
    <property type="entry name" value="Metallo-hydrolase/oxidoreductase"/>
    <property type="match status" value="1"/>
</dbReference>
<proteinExistence type="inferred from homology"/>
<evidence type="ECO:0000313" key="9">
    <source>
        <dbReference type="EMBL" id="MDQ0231882.1"/>
    </source>
</evidence>
<evidence type="ECO:0000256" key="5">
    <source>
        <dbReference type="ARBA" id="ARBA00022759"/>
    </source>
</evidence>
<sequence length="311" mass="34727">MKVMFLGTGAGMPAKARNVTSIALQLLEERQTIWLFDCGEATQHQILHTSIKPRKIEKIFITHLHGDHIYGLPGLISSRSFLGGSNDTVTVYGPKGVEEFVQTSLLISKSHLTYNIQFVECTDGVLFEDEQFKVIAKKLDHGIDSYGYRVVEKDLPGALLIEKLKELPIRPGPIYQKIKNGEQVMLDDGTYINGQDFLGPSQKGRIITILGDTRYTTSSVELAKNADLLIHEATFAAGDESLASDYYHSTTKQAATIAKLADVKKLLLTHISSRYQTEDEIKQLEREAKSVFFNSEIAADFIEVDIPKNRH</sequence>
<feature type="active site" description="Proton acceptor" evidence="8">
    <location>
        <position position="67"/>
    </location>
</feature>
<accession>A0ABT9ZHW5</accession>
<evidence type="ECO:0000256" key="1">
    <source>
        <dbReference type="ARBA" id="ARBA00011738"/>
    </source>
</evidence>
<evidence type="ECO:0000256" key="4">
    <source>
        <dbReference type="ARBA" id="ARBA00022723"/>
    </source>
</evidence>
<feature type="binding site" evidence="8">
    <location>
        <position position="63"/>
    </location>
    <ligand>
        <name>Zn(2+)</name>
        <dbReference type="ChEBI" id="CHEBI:29105"/>
        <label>1</label>
        <note>catalytic</note>
    </ligand>
</feature>
<evidence type="ECO:0000256" key="8">
    <source>
        <dbReference type="HAMAP-Rule" id="MF_01818"/>
    </source>
</evidence>
<feature type="binding site" evidence="8">
    <location>
        <position position="270"/>
    </location>
    <ligand>
        <name>Zn(2+)</name>
        <dbReference type="ChEBI" id="CHEBI:29105"/>
        <label>2</label>
        <note>catalytic</note>
    </ligand>
</feature>
<dbReference type="HAMAP" id="MF_01818">
    <property type="entry name" value="RNase_Z_BN"/>
    <property type="match status" value="1"/>
</dbReference>
<feature type="binding site" evidence="8">
    <location>
        <position position="141"/>
    </location>
    <ligand>
        <name>Zn(2+)</name>
        <dbReference type="ChEBI" id="CHEBI:29105"/>
        <label>1</label>
        <note>catalytic</note>
    </ligand>
</feature>
<evidence type="ECO:0000256" key="2">
    <source>
        <dbReference type="ARBA" id="ARBA00022694"/>
    </source>
</evidence>
<evidence type="ECO:0000256" key="3">
    <source>
        <dbReference type="ARBA" id="ARBA00022722"/>
    </source>
</evidence>
<dbReference type="EC" id="3.1.26.11" evidence="8"/>
<feature type="binding site" evidence="8">
    <location>
        <position position="67"/>
    </location>
    <ligand>
        <name>Zn(2+)</name>
        <dbReference type="ChEBI" id="CHEBI:29105"/>
        <label>2</label>
        <note>catalytic</note>
    </ligand>
</feature>
<dbReference type="CDD" id="cd07717">
    <property type="entry name" value="RNaseZ_ZiPD-like_MBL-fold"/>
    <property type="match status" value="1"/>
</dbReference>
<feature type="binding site" evidence="8">
    <location>
        <position position="212"/>
    </location>
    <ligand>
        <name>Zn(2+)</name>
        <dbReference type="ChEBI" id="CHEBI:29105"/>
        <label>1</label>
        <note>catalytic</note>
    </ligand>
</feature>
<dbReference type="InterPro" id="IPR013471">
    <property type="entry name" value="RNase_Z/BN"/>
</dbReference>
<name>A0ABT9ZHW5_9BACI</name>
<keyword evidence="5 8" id="KW-0255">Endonuclease</keyword>
<feature type="binding site" evidence="8">
    <location>
        <position position="65"/>
    </location>
    <ligand>
        <name>Zn(2+)</name>
        <dbReference type="ChEBI" id="CHEBI:29105"/>
        <label>1</label>
        <note>catalytic</note>
    </ligand>
</feature>
<comment type="cofactor">
    <cofactor evidence="8">
        <name>Zn(2+)</name>
        <dbReference type="ChEBI" id="CHEBI:29105"/>
    </cofactor>
    <text evidence="8">Binds 2 Zn(2+) ions.</text>
</comment>
<keyword evidence="2 8" id="KW-0819">tRNA processing</keyword>
<reference evidence="9 10" key="1">
    <citation type="submission" date="2023-07" db="EMBL/GenBank/DDBJ databases">
        <title>Genomic Encyclopedia of Type Strains, Phase IV (KMG-IV): sequencing the most valuable type-strain genomes for metagenomic binning, comparative biology and taxonomic classification.</title>
        <authorList>
            <person name="Goeker M."/>
        </authorList>
    </citation>
    <scope>NUCLEOTIDE SEQUENCE [LARGE SCALE GENOMIC DNA]</scope>
    <source>
        <strain evidence="9 10">DSM 29005</strain>
    </source>
</reference>
<keyword evidence="6 8" id="KW-0378">Hydrolase</keyword>